<feature type="domain" description="Rhodopsin" evidence="7">
    <location>
        <begin position="28"/>
        <end position="286"/>
    </location>
</feature>
<evidence type="ECO:0000259" key="7">
    <source>
        <dbReference type="Pfam" id="PF20684"/>
    </source>
</evidence>
<dbReference type="GO" id="GO:0016020">
    <property type="term" value="C:membrane"/>
    <property type="evidence" value="ECO:0007669"/>
    <property type="project" value="UniProtKB-SubCell"/>
</dbReference>
<dbReference type="Pfam" id="PF20684">
    <property type="entry name" value="Fung_rhodopsin"/>
    <property type="match status" value="1"/>
</dbReference>
<keyword evidence="4 6" id="KW-0472">Membrane</keyword>
<comment type="similarity">
    <text evidence="5">Belongs to the SAT4 family.</text>
</comment>
<dbReference type="InterPro" id="IPR049326">
    <property type="entry name" value="Rhodopsin_dom_fungi"/>
</dbReference>
<evidence type="ECO:0000256" key="1">
    <source>
        <dbReference type="ARBA" id="ARBA00004141"/>
    </source>
</evidence>
<feature type="transmembrane region" description="Helical" evidence="6">
    <location>
        <begin position="219"/>
        <end position="243"/>
    </location>
</feature>
<dbReference type="AlphaFoldDB" id="A0AAD4Q4N9"/>
<reference evidence="8" key="1">
    <citation type="submission" date="2021-12" db="EMBL/GenBank/DDBJ databases">
        <title>Convergent genome expansion in fungi linked to evolution of root-endophyte symbiosis.</title>
        <authorList>
            <consortium name="DOE Joint Genome Institute"/>
            <person name="Ke Y.-H."/>
            <person name="Bonito G."/>
            <person name="Liao H.-L."/>
            <person name="Looney B."/>
            <person name="Rojas-Flechas A."/>
            <person name="Nash J."/>
            <person name="Hameed K."/>
            <person name="Schadt C."/>
            <person name="Martin F."/>
            <person name="Crous P.W."/>
            <person name="Miettinen O."/>
            <person name="Magnuson J.K."/>
            <person name="Labbe J."/>
            <person name="Jacobson D."/>
            <person name="Doktycz M.J."/>
            <person name="Veneault-Fourrey C."/>
            <person name="Kuo A."/>
            <person name="Mondo S."/>
            <person name="Calhoun S."/>
            <person name="Riley R."/>
            <person name="Ohm R."/>
            <person name="LaButti K."/>
            <person name="Andreopoulos B."/>
            <person name="Pangilinan J."/>
            <person name="Nolan M."/>
            <person name="Tritt A."/>
            <person name="Clum A."/>
            <person name="Lipzen A."/>
            <person name="Daum C."/>
            <person name="Barry K."/>
            <person name="Grigoriev I.V."/>
            <person name="Vilgalys R."/>
        </authorList>
    </citation>
    <scope>NUCLEOTIDE SEQUENCE</scope>
    <source>
        <strain evidence="8">PMI_201</strain>
    </source>
</reference>
<evidence type="ECO:0000256" key="6">
    <source>
        <dbReference type="SAM" id="Phobius"/>
    </source>
</evidence>
<dbReference type="GeneID" id="70245376"/>
<gene>
    <name evidence="8" type="ORF">BGW36DRAFT_369131</name>
</gene>
<proteinExistence type="inferred from homology"/>
<keyword evidence="2 6" id="KW-0812">Transmembrane</keyword>
<name>A0AAD4Q4N9_9EURO</name>
<dbReference type="EMBL" id="JAJTJA010000002">
    <property type="protein sequence ID" value="KAH8703309.1"/>
    <property type="molecule type" value="Genomic_DNA"/>
</dbReference>
<feature type="transmembrane region" description="Helical" evidence="6">
    <location>
        <begin position="44"/>
        <end position="66"/>
    </location>
</feature>
<dbReference type="Proteomes" id="UP001201262">
    <property type="component" value="Unassembled WGS sequence"/>
</dbReference>
<feature type="transmembrane region" description="Helical" evidence="6">
    <location>
        <begin position="134"/>
        <end position="160"/>
    </location>
</feature>
<sequence>MSRTYATPAAVIVISILFPVLGIIAVSLRFYTRGKAKIRPWVDDWLTVPALFLEIVLAGLLIWGAATRSLGDLLPPPNVPGPDGYLFSISYQQIRLQQIQYFFDFIGVFAFGLLKLSILFFYRKIFCTMQIDKTLDIIIIFLIVLVIVWMLAFGIGAIFLCGVHPTNAWAPVAVVAEKCSAQLPLLEGYAISDFIIDVIIWALPHFKIWRLYMDIRRKLAVAAVFFVGLLTIAASAARMAIYIKYIVNAFEQSDGETLITYLLFWSMIECGLGVIVVCLPTLRALLGPLSPGSIVSGIKSGFALRSLQSSPATEQHTSRLYSLDKSVRASSLPSNIPSHDEGLVQTYIVGADDWQTRGASGSGIKVKREIEQC</sequence>
<keyword evidence="9" id="KW-1185">Reference proteome</keyword>
<dbReference type="RefSeq" id="XP_046076327.1">
    <property type="nucleotide sequence ID" value="XM_046215089.1"/>
</dbReference>
<feature type="transmembrane region" description="Helical" evidence="6">
    <location>
        <begin position="6"/>
        <end position="32"/>
    </location>
</feature>
<dbReference type="PANTHER" id="PTHR33048:SF157">
    <property type="entry name" value="INTEGRAL MEMBRANE PROTEIN"/>
    <property type="match status" value="1"/>
</dbReference>
<protein>
    <recommendedName>
        <fullName evidence="7">Rhodopsin domain-containing protein</fullName>
    </recommendedName>
</protein>
<comment type="subcellular location">
    <subcellularLocation>
        <location evidence="1">Membrane</location>
        <topology evidence="1">Multi-pass membrane protein</topology>
    </subcellularLocation>
</comment>
<evidence type="ECO:0000256" key="4">
    <source>
        <dbReference type="ARBA" id="ARBA00023136"/>
    </source>
</evidence>
<evidence type="ECO:0000256" key="3">
    <source>
        <dbReference type="ARBA" id="ARBA00022989"/>
    </source>
</evidence>
<feature type="transmembrane region" description="Helical" evidence="6">
    <location>
        <begin position="101"/>
        <end position="122"/>
    </location>
</feature>
<evidence type="ECO:0000256" key="5">
    <source>
        <dbReference type="ARBA" id="ARBA00038359"/>
    </source>
</evidence>
<evidence type="ECO:0000313" key="8">
    <source>
        <dbReference type="EMBL" id="KAH8703309.1"/>
    </source>
</evidence>
<feature type="transmembrane region" description="Helical" evidence="6">
    <location>
        <begin position="194"/>
        <end position="212"/>
    </location>
</feature>
<dbReference type="PANTHER" id="PTHR33048">
    <property type="entry name" value="PTH11-LIKE INTEGRAL MEMBRANE PROTEIN (AFU_ORTHOLOGUE AFUA_5G11245)"/>
    <property type="match status" value="1"/>
</dbReference>
<evidence type="ECO:0000313" key="9">
    <source>
        <dbReference type="Proteomes" id="UP001201262"/>
    </source>
</evidence>
<feature type="transmembrane region" description="Helical" evidence="6">
    <location>
        <begin position="263"/>
        <end position="286"/>
    </location>
</feature>
<organism evidence="8 9">
    <name type="scientific">Talaromyces proteolyticus</name>
    <dbReference type="NCBI Taxonomy" id="1131652"/>
    <lineage>
        <taxon>Eukaryota</taxon>
        <taxon>Fungi</taxon>
        <taxon>Dikarya</taxon>
        <taxon>Ascomycota</taxon>
        <taxon>Pezizomycotina</taxon>
        <taxon>Eurotiomycetes</taxon>
        <taxon>Eurotiomycetidae</taxon>
        <taxon>Eurotiales</taxon>
        <taxon>Trichocomaceae</taxon>
        <taxon>Talaromyces</taxon>
        <taxon>Talaromyces sect. Bacilispori</taxon>
    </lineage>
</organism>
<keyword evidence="3 6" id="KW-1133">Transmembrane helix</keyword>
<dbReference type="InterPro" id="IPR052337">
    <property type="entry name" value="SAT4-like"/>
</dbReference>
<comment type="caution">
    <text evidence="8">The sequence shown here is derived from an EMBL/GenBank/DDBJ whole genome shotgun (WGS) entry which is preliminary data.</text>
</comment>
<accession>A0AAD4Q4N9</accession>
<evidence type="ECO:0000256" key="2">
    <source>
        <dbReference type="ARBA" id="ARBA00022692"/>
    </source>
</evidence>